<reference evidence="3 4" key="1">
    <citation type="submission" date="2019-03" db="EMBL/GenBank/DDBJ databases">
        <title>Sequencing 23 genomes of Wallemia ichthyophaga.</title>
        <authorList>
            <person name="Gostincar C."/>
        </authorList>
    </citation>
    <scope>NUCLEOTIDE SEQUENCE [LARGE SCALE GENOMIC DNA]</scope>
    <source>
        <strain evidence="3 4">EXF-5753</strain>
    </source>
</reference>
<keyword evidence="1" id="KW-0812">Transmembrane</keyword>
<feature type="transmembrane region" description="Helical" evidence="1">
    <location>
        <begin position="47"/>
        <end position="70"/>
    </location>
</feature>
<evidence type="ECO:0000256" key="1">
    <source>
        <dbReference type="SAM" id="Phobius"/>
    </source>
</evidence>
<dbReference type="EMBL" id="SPNW01000032">
    <property type="protein sequence ID" value="TIA88900.1"/>
    <property type="molecule type" value="Genomic_DNA"/>
</dbReference>
<dbReference type="OrthoDB" id="426386at2759"/>
<dbReference type="GO" id="GO:0005739">
    <property type="term" value="C:mitochondrion"/>
    <property type="evidence" value="ECO:0007669"/>
    <property type="project" value="TreeGrafter"/>
</dbReference>
<dbReference type="AlphaFoldDB" id="A0A4T0FLC5"/>
<evidence type="ECO:0000259" key="2">
    <source>
        <dbReference type="Pfam" id="PF06916"/>
    </source>
</evidence>
<keyword evidence="4" id="KW-1185">Reference proteome</keyword>
<dbReference type="Proteomes" id="UP000310189">
    <property type="component" value="Unassembled WGS sequence"/>
</dbReference>
<dbReference type="PANTHER" id="PTHR21377:SF0">
    <property type="entry name" value="PROTEIN FAM210B, MITOCHONDRIAL"/>
    <property type="match status" value="1"/>
</dbReference>
<dbReference type="InterPro" id="IPR009688">
    <property type="entry name" value="FAM210A/B-like_dom"/>
</dbReference>
<organism evidence="3 4">
    <name type="scientific">Wallemia hederae</name>
    <dbReference type="NCBI Taxonomy" id="1540922"/>
    <lineage>
        <taxon>Eukaryota</taxon>
        <taxon>Fungi</taxon>
        <taxon>Dikarya</taxon>
        <taxon>Basidiomycota</taxon>
        <taxon>Wallemiomycotina</taxon>
        <taxon>Wallemiomycetes</taxon>
        <taxon>Wallemiales</taxon>
        <taxon>Wallemiaceae</taxon>
        <taxon>Wallemia</taxon>
    </lineage>
</organism>
<evidence type="ECO:0000313" key="3">
    <source>
        <dbReference type="EMBL" id="TIA88900.1"/>
    </source>
</evidence>
<accession>A0A4T0FLC5</accession>
<keyword evidence="1" id="KW-0472">Membrane</keyword>
<proteinExistence type="predicted"/>
<keyword evidence="1" id="KW-1133">Transmembrane helix</keyword>
<protein>
    <recommendedName>
        <fullName evidence="2">DUF1279 domain-containing protein</fullName>
    </recommendedName>
</protein>
<name>A0A4T0FLC5_9BASI</name>
<dbReference type="InterPro" id="IPR045866">
    <property type="entry name" value="FAM210A/B-like"/>
</dbReference>
<sequence length="173" mass="19440">MMRNALRNLRIRTAGSNWNRCYSTQPKPPPQQSQSLAQRFKELSKKYGWVAVGVYTAISVLDFSAAFAAVNVVGAERVKVLEKKVLNWVGLQTQPSDNDGNEKEDKNSIWAMAVLAYGIHKTLFLPPRLALAAGITPRLVKELQRRGYAVGPNAEKVVARVRKVKERIDRDKH</sequence>
<dbReference type="Pfam" id="PF06916">
    <property type="entry name" value="FAM210A-B_dom"/>
    <property type="match status" value="1"/>
</dbReference>
<gene>
    <name evidence="3" type="ORF">E3P99_02344</name>
</gene>
<comment type="caution">
    <text evidence="3">The sequence shown here is derived from an EMBL/GenBank/DDBJ whole genome shotgun (WGS) entry which is preliminary data.</text>
</comment>
<evidence type="ECO:0000313" key="4">
    <source>
        <dbReference type="Proteomes" id="UP000310189"/>
    </source>
</evidence>
<feature type="domain" description="DUF1279" evidence="2">
    <location>
        <begin position="38"/>
        <end position="137"/>
    </location>
</feature>
<dbReference type="PANTHER" id="PTHR21377">
    <property type="entry name" value="PROTEIN FAM210B, MITOCHONDRIAL"/>
    <property type="match status" value="1"/>
</dbReference>